<evidence type="ECO:0000256" key="2">
    <source>
        <dbReference type="ARBA" id="ARBA00004496"/>
    </source>
</evidence>
<dbReference type="Gene3D" id="3.40.50.1820">
    <property type="entry name" value="alpha/beta hydrolase"/>
    <property type="match status" value="1"/>
</dbReference>
<dbReference type="STRING" id="796925.A0A137PAA3"/>
<evidence type="ECO:0000256" key="5">
    <source>
        <dbReference type="ARBA" id="ARBA00014923"/>
    </source>
</evidence>
<dbReference type="PANTHER" id="PTHR10655">
    <property type="entry name" value="LYSOPHOSPHOLIPASE-RELATED"/>
    <property type="match status" value="1"/>
</dbReference>
<evidence type="ECO:0000256" key="1">
    <source>
        <dbReference type="ARBA" id="ARBA00004123"/>
    </source>
</evidence>
<evidence type="ECO:0000256" key="6">
    <source>
        <dbReference type="ARBA" id="ARBA00022487"/>
    </source>
</evidence>
<organism evidence="16 17">
    <name type="scientific">Conidiobolus coronatus (strain ATCC 28846 / CBS 209.66 / NRRL 28638)</name>
    <name type="common">Delacroixia coronata</name>
    <dbReference type="NCBI Taxonomy" id="796925"/>
    <lineage>
        <taxon>Eukaryota</taxon>
        <taxon>Fungi</taxon>
        <taxon>Fungi incertae sedis</taxon>
        <taxon>Zoopagomycota</taxon>
        <taxon>Entomophthoromycotina</taxon>
        <taxon>Entomophthoromycetes</taxon>
        <taxon>Entomophthorales</taxon>
        <taxon>Ancylistaceae</taxon>
        <taxon>Conidiobolus</taxon>
    </lineage>
</organism>
<keyword evidence="7" id="KW-0963">Cytoplasm</keyword>
<comment type="catalytic activity">
    <reaction evidence="14">
        <text>S-hexadecanoyl-L-cysteinyl-[protein] + H2O = L-cysteinyl-[protein] + hexadecanoate + H(+)</text>
        <dbReference type="Rhea" id="RHEA:19233"/>
        <dbReference type="Rhea" id="RHEA-COMP:10131"/>
        <dbReference type="Rhea" id="RHEA-COMP:11032"/>
        <dbReference type="ChEBI" id="CHEBI:7896"/>
        <dbReference type="ChEBI" id="CHEBI:15377"/>
        <dbReference type="ChEBI" id="CHEBI:15378"/>
        <dbReference type="ChEBI" id="CHEBI:29950"/>
        <dbReference type="ChEBI" id="CHEBI:74151"/>
        <dbReference type="EC" id="3.1.2.22"/>
    </reaction>
</comment>
<keyword evidence="10" id="KW-0443">Lipid metabolism</keyword>
<keyword evidence="11" id="KW-0539">Nucleus</keyword>
<dbReference type="EMBL" id="KQ964465">
    <property type="protein sequence ID" value="KXN71851.1"/>
    <property type="molecule type" value="Genomic_DNA"/>
</dbReference>
<protein>
    <recommendedName>
        <fullName evidence="5">Acyl-protein thioesterase 1</fullName>
        <ecNumber evidence="4">3.1.2.22</ecNumber>
    </recommendedName>
    <alternativeName>
        <fullName evidence="13">Palmitoyl-protein hydrolase</fullName>
    </alternativeName>
</protein>
<evidence type="ECO:0000259" key="15">
    <source>
        <dbReference type="Pfam" id="PF02230"/>
    </source>
</evidence>
<dbReference type="GO" id="GO:0005634">
    <property type="term" value="C:nucleus"/>
    <property type="evidence" value="ECO:0007669"/>
    <property type="project" value="UniProtKB-SubCell"/>
</dbReference>
<dbReference type="GO" id="GO:0006631">
    <property type="term" value="P:fatty acid metabolic process"/>
    <property type="evidence" value="ECO:0007669"/>
    <property type="project" value="UniProtKB-KW"/>
</dbReference>
<dbReference type="EC" id="3.1.2.22" evidence="4"/>
<evidence type="ECO:0000313" key="17">
    <source>
        <dbReference type="Proteomes" id="UP000070444"/>
    </source>
</evidence>
<keyword evidence="8" id="KW-0378">Hydrolase</keyword>
<dbReference type="PANTHER" id="PTHR10655:SF17">
    <property type="entry name" value="LYSOPHOSPHOLIPASE-LIKE PROTEIN 1"/>
    <property type="match status" value="1"/>
</dbReference>
<dbReference type="InterPro" id="IPR050565">
    <property type="entry name" value="LYPA1-2/EST-like"/>
</dbReference>
<comment type="subcellular location">
    <subcellularLocation>
        <location evidence="2">Cytoplasm</location>
    </subcellularLocation>
    <subcellularLocation>
        <location evidence="1">Nucleus</location>
    </subcellularLocation>
</comment>
<dbReference type="Pfam" id="PF02230">
    <property type="entry name" value="Abhydrolase_2"/>
    <property type="match status" value="1"/>
</dbReference>
<dbReference type="GO" id="GO:0005737">
    <property type="term" value="C:cytoplasm"/>
    <property type="evidence" value="ECO:0007669"/>
    <property type="project" value="UniProtKB-SubCell"/>
</dbReference>
<keyword evidence="6" id="KW-0719">Serine esterase</keyword>
<evidence type="ECO:0000256" key="10">
    <source>
        <dbReference type="ARBA" id="ARBA00023098"/>
    </source>
</evidence>
<reference evidence="16 17" key="1">
    <citation type="journal article" date="2015" name="Genome Biol. Evol.">
        <title>Phylogenomic analyses indicate that early fungi evolved digesting cell walls of algal ancestors of land plants.</title>
        <authorList>
            <person name="Chang Y."/>
            <person name="Wang S."/>
            <person name="Sekimoto S."/>
            <person name="Aerts A.L."/>
            <person name="Choi C."/>
            <person name="Clum A."/>
            <person name="LaButti K.M."/>
            <person name="Lindquist E.A."/>
            <person name="Yee Ngan C."/>
            <person name="Ohm R.A."/>
            <person name="Salamov A.A."/>
            <person name="Grigoriev I.V."/>
            <person name="Spatafora J.W."/>
            <person name="Berbee M.L."/>
        </authorList>
    </citation>
    <scope>NUCLEOTIDE SEQUENCE [LARGE SCALE GENOMIC DNA]</scope>
    <source>
        <strain evidence="16 17">NRRL 28638</strain>
    </source>
</reference>
<evidence type="ECO:0000256" key="4">
    <source>
        <dbReference type="ARBA" id="ARBA00012423"/>
    </source>
</evidence>
<evidence type="ECO:0000256" key="9">
    <source>
        <dbReference type="ARBA" id="ARBA00022832"/>
    </source>
</evidence>
<dbReference type="AlphaFoldDB" id="A0A137PAA3"/>
<dbReference type="Proteomes" id="UP000070444">
    <property type="component" value="Unassembled WGS sequence"/>
</dbReference>
<evidence type="ECO:0000256" key="3">
    <source>
        <dbReference type="ARBA" id="ARBA00006499"/>
    </source>
</evidence>
<dbReference type="OMA" id="WYDILAM"/>
<dbReference type="InterPro" id="IPR029058">
    <property type="entry name" value="AB_hydrolase_fold"/>
</dbReference>
<proteinExistence type="inferred from homology"/>
<accession>A0A137PAA3</accession>
<evidence type="ECO:0000256" key="8">
    <source>
        <dbReference type="ARBA" id="ARBA00022801"/>
    </source>
</evidence>
<dbReference type="SUPFAM" id="SSF53474">
    <property type="entry name" value="alpha/beta-Hydrolases"/>
    <property type="match status" value="1"/>
</dbReference>
<dbReference type="InterPro" id="IPR003140">
    <property type="entry name" value="PLipase/COase/thioEstase"/>
</dbReference>
<comment type="similarity">
    <text evidence="3">Belongs to the AB hydrolase superfamily. AB hydrolase 2 family.</text>
</comment>
<evidence type="ECO:0000256" key="14">
    <source>
        <dbReference type="ARBA" id="ARBA00047337"/>
    </source>
</evidence>
<dbReference type="FunFam" id="3.40.50.1820:FF:000276">
    <property type="entry name" value="Acyl-protein thioesterase 1"/>
    <property type="match status" value="1"/>
</dbReference>
<gene>
    <name evidence="16" type="ORF">CONCODRAFT_37729</name>
</gene>
<sequence length="224" mass="24779">MPLLPSVIRQAVRTHQATVIFLHGLGDSGEGWAPVGDQLRQHLPNVKFIFPHAPEQPVTLNMGLKMPSWYDIISLGDFSRQDEAGLLQSASQVKELIQQEIDSGIPPEKIVVGGFSQGCVVSLLTGLTYREKLAGVLGLSGYLPIHDKFFSLTTDANKNTPIFFGHGDSDEVVNPRFSQMSIQLLKDQGYNVEHRIYEGMGHSCCNQEIIDMAIFLNKVLGFEE</sequence>
<name>A0A137PAA3_CONC2</name>
<comment type="function">
    <text evidence="12">Hydrolyzes fatty acids from S-acylated cysteine residues in proteins with a strong preference for palmitoylated G-alpha proteins over other acyl substrates. Mediates the deacylation of G-alpha proteins such as GPA1 in vivo, but has weak or no activity toward palmitoylated Ras proteins. Has weak lysophospholipase activity in vitro; however such activity may not exist in vivo.</text>
</comment>
<keyword evidence="9" id="KW-0276">Fatty acid metabolism</keyword>
<evidence type="ECO:0000313" key="16">
    <source>
        <dbReference type="EMBL" id="KXN71851.1"/>
    </source>
</evidence>
<keyword evidence="17" id="KW-1185">Reference proteome</keyword>
<evidence type="ECO:0000256" key="12">
    <source>
        <dbReference type="ARBA" id="ARBA00029392"/>
    </source>
</evidence>
<feature type="domain" description="Phospholipase/carboxylesterase/thioesterase" evidence="15">
    <location>
        <begin position="7"/>
        <end position="219"/>
    </location>
</feature>
<dbReference type="GO" id="GO:0052689">
    <property type="term" value="F:carboxylic ester hydrolase activity"/>
    <property type="evidence" value="ECO:0007669"/>
    <property type="project" value="UniProtKB-KW"/>
</dbReference>
<dbReference type="GO" id="GO:0008474">
    <property type="term" value="F:palmitoyl-(protein) hydrolase activity"/>
    <property type="evidence" value="ECO:0007669"/>
    <property type="project" value="UniProtKB-EC"/>
</dbReference>
<evidence type="ECO:0000256" key="13">
    <source>
        <dbReference type="ARBA" id="ARBA00031195"/>
    </source>
</evidence>
<evidence type="ECO:0000256" key="11">
    <source>
        <dbReference type="ARBA" id="ARBA00023242"/>
    </source>
</evidence>
<dbReference type="OrthoDB" id="2418081at2759"/>
<evidence type="ECO:0000256" key="7">
    <source>
        <dbReference type="ARBA" id="ARBA00022490"/>
    </source>
</evidence>